<evidence type="ECO:0000256" key="4">
    <source>
        <dbReference type="ARBA" id="ARBA00023163"/>
    </source>
</evidence>
<dbReference type="Pfam" id="PF08281">
    <property type="entry name" value="Sigma70_r4_2"/>
    <property type="match status" value="1"/>
</dbReference>
<gene>
    <name evidence="7" type="ORF">ACFOET_19930</name>
</gene>
<evidence type="ECO:0000256" key="2">
    <source>
        <dbReference type="ARBA" id="ARBA00023015"/>
    </source>
</evidence>
<organism evidence="7 8">
    <name type="scientific">Parapedobacter deserti</name>
    <dbReference type="NCBI Taxonomy" id="1912957"/>
    <lineage>
        <taxon>Bacteria</taxon>
        <taxon>Pseudomonadati</taxon>
        <taxon>Bacteroidota</taxon>
        <taxon>Sphingobacteriia</taxon>
        <taxon>Sphingobacteriales</taxon>
        <taxon>Sphingobacteriaceae</taxon>
        <taxon>Parapedobacter</taxon>
    </lineage>
</organism>
<dbReference type="SUPFAM" id="SSF88659">
    <property type="entry name" value="Sigma3 and sigma4 domains of RNA polymerase sigma factors"/>
    <property type="match status" value="1"/>
</dbReference>
<feature type="domain" description="RNA polymerase sigma factor 70 region 4 type 2" evidence="6">
    <location>
        <begin position="120"/>
        <end position="169"/>
    </location>
</feature>
<keyword evidence="4" id="KW-0804">Transcription</keyword>
<evidence type="ECO:0000256" key="3">
    <source>
        <dbReference type="ARBA" id="ARBA00023082"/>
    </source>
</evidence>
<keyword evidence="3" id="KW-0731">Sigma factor</keyword>
<dbReference type="Proteomes" id="UP001595526">
    <property type="component" value="Unassembled WGS sequence"/>
</dbReference>
<dbReference type="InterPro" id="IPR013249">
    <property type="entry name" value="RNA_pol_sigma70_r4_t2"/>
</dbReference>
<dbReference type="InterPro" id="IPR013325">
    <property type="entry name" value="RNA_pol_sigma_r2"/>
</dbReference>
<evidence type="ECO:0000313" key="8">
    <source>
        <dbReference type="Proteomes" id="UP001595526"/>
    </source>
</evidence>
<dbReference type="NCBIfam" id="TIGR02985">
    <property type="entry name" value="Sig70_bacteroi1"/>
    <property type="match status" value="1"/>
</dbReference>
<reference evidence="8" key="1">
    <citation type="journal article" date="2019" name="Int. J. Syst. Evol. Microbiol.">
        <title>The Global Catalogue of Microorganisms (GCM) 10K type strain sequencing project: providing services to taxonomists for standard genome sequencing and annotation.</title>
        <authorList>
            <consortium name="The Broad Institute Genomics Platform"/>
            <consortium name="The Broad Institute Genome Sequencing Center for Infectious Disease"/>
            <person name="Wu L."/>
            <person name="Ma J."/>
        </authorList>
    </citation>
    <scope>NUCLEOTIDE SEQUENCE [LARGE SCALE GENOMIC DNA]</scope>
    <source>
        <strain evidence="8">KCTC 52416</strain>
    </source>
</reference>
<dbReference type="InterPro" id="IPR007627">
    <property type="entry name" value="RNA_pol_sigma70_r2"/>
</dbReference>
<dbReference type="InterPro" id="IPR014284">
    <property type="entry name" value="RNA_pol_sigma-70_dom"/>
</dbReference>
<dbReference type="NCBIfam" id="TIGR02937">
    <property type="entry name" value="sigma70-ECF"/>
    <property type="match status" value="1"/>
</dbReference>
<keyword evidence="2" id="KW-0805">Transcription regulation</keyword>
<dbReference type="SUPFAM" id="SSF88946">
    <property type="entry name" value="Sigma2 domain of RNA polymerase sigma factors"/>
    <property type="match status" value="1"/>
</dbReference>
<feature type="domain" description="RNA polymerase sigma-70 region 2" evidence="5">
    <location>
        <begin position="22"/>
        <end position="87"/>
    </location>
</feature>
<comment type="caution">
    <text evidence="7">The sequence shown here is derived from an EMBL/GenBank/DDBJ whole genome shotgun (WGS) entry which is preliminary data.</text>
</comment>
<comment type="similarity">
    <text evidence="1">Belongs to the sigma-70 factor family. ECF subfamily.</text>
</comment>
<dbReference type="EMBL" id="JBHRTA010000061">
    <property type="protein sequence ID" value="MFC3199899.1"/>
    <property type="molecule type" value="Genomic_DNA"/>
</dbReference>
<dbReference type="PANTHER" id="PTHR43133:SF46">
    <property type="entry name" value="RNA POLYMERASE SIGMA-70 FACTOR ECF SUBFAMILY"/>
    <property type="match status" value="1"/>
</dbReference>
<protein>
    <submittedName>
        <fullName evidence="7">RNA polymerase sigma-70 factor</fullName>
    </submittedName>
</protein>
<dbReference type="InterPro" id="IPR039425">
    <property type="entry name" value="RNA_pol_sigma-70-like"/>
</dbReference>
<proteinExistence type="inferred from homology"/>
<dbReference type="Pfam" id="PF04542">
    <property type="entry name" value="Sigma70_r2"/>
    <property type="match status" value="1"/>
</dbReference>
<sequence length="188" mass="22209">MDERDLVNGLKSGDNSAYEYVYQSYYALLCTYAFKFVHDRLVSESIVNDVIYAIWKNRENLVIEKTLNHYLIRAVKNRCINHFTQQKQQQFLRNQILLEHSFVSNESSFDKVVFQELESRLESAIKKLPPLTETIFRMSRFEQLKYQEIADNLAVSIDVVKYHIKSALSSLRVSLKDYLLLYVIFISF</sequence>
<name>A0ABV7JPG5_9SPHI</name>
<dbReference type="Gene3D" id="1.10.10.10">
    <property type="entry name" value="Winged helix-like DNA-binding domain superfamily/Winged helix DNA-binding domain"/>
    <property type="match status" value="1"/>
</dbReference>
<accession>A0ABV7JPG5</accession>
<dbReference type="PANTHER" id="PTHR43133">
    <property type="entry name" value="RNA POLYMERASE ECF-TYPE SIGMA FACTO"/>
    <property type="match status" value="1"/>
</dbReference>
<keyword evidence="8" id="KW-1185">Reference proteome</keyword>
<evidence type="ECO:0000313" key="7">
    <source>
        <dbReference type="EMBL" id="MFC3199899.1"/>
    </source>
</evidence>
<dbReference type="Gene3D" id="1.10.1740.10">
    <property type="match status" value="1"/>
</dbReference>
<dbReference type="InterPro" id="IPR014327">
    <property type="entry name" value="RNA_pol_sigma70_bacteroid"/>
</dbReference>
<dbReference type="InterPro" id="IPR013324">
    <property type="entry name" value="RNA_pol_sigma_r3/r4-like"/>
</dbReference>
<evidence type="ECO:0000259" key="6">
    <source>
        <dbReference type="Pfam" id="PF08281"/>
    </source>
</evidence>
<dbReference type="RefSeq" id="WP_379025970.1">
    <property type="nucleotide sequence ID" value="NZ_JBHRTA010000061.1"/>
</dbReference>
<dbReference type="InterPro" id="IPR036388">
    <property type="entry name" value="WH-like_DNA-bd_sf"/>
</dbReference>
<evidence type="ECO:0000256" key="1">
    <source>
        <dbReference type="ARBA" id="ARBA00010641"/>
    </source>
</evidence>
<evidence type="ECO:0000259" key="5">
    <source>
        <dbReference type="Pfam" id="PF04542"/>
    </source>
</evidence>